<dbReference type="KEGG" id="nja:NSJP_1075"/>
<keyword evidence="2" id="KW-1185">Reference proteome</keyword>
<dbReference type="Proteomes" id="UP000192042">
    <property type="component" value="Chromosome I"/>
</dbReference>
<evidence type="ECO:0000313" key="2">
    <source>
        <dbReference type="Proteomes" id="UP000192042"/>
    </source>
</evidence>
<proteinExistence type="predicted"/>
<reference evidence="1 2" key="1">
    <citation type="submission" date="2017-03" db="EMBL/GenBank/DDBJ databases">
        <authorList>
            <person name="Afonso C.L."/>
            <person name="Miller P.J."/>
            <person name="Scott M.A."/>
            <person name="Spackman E."/>
            <person name="Goraichik I."/>
            <person name="Dimitrov K.M."/>
            <person name="Suarez D.L."/>
            <person name="Swayne D.E."/>
        </authorList>
    </citation>
    <scope>NUCLEOTIDE SEQUENCE [LARGE SCALE GENOMIC DNA]</scope>
    <source>
        <strain evidence="1">Genome sequencing of Nitrospira japonica strain NJ11</strain>
    </source>
</reference>
<name>A0A1W1I2M0_9BACT</name>
<dbReference type="EMBL" id="LT828648">
    <property type="protein sequence ID" value="SLM47247.1"/>
    <property type="molecule type" value="Genomic_DNA"/>
</dbReference>
<dbReference type="STRING" id="1325564.NSJP_1075"/>
<gene>
    <name evidence="1" type="ORF">NSJP_1075</name>
</gene>
<accession>A0A1W1I2M0</accession>
<evidence type="ECO:0000313" key="1">
    <source>
        <dbReference type="EMBL" id="SLM47247.1"/>
    </source>
</evidence>
<protein>
    <submittedName>
        <fullName evidence="1">Uncharacterized protein</fullName>
    </submittedName>
</protein>
<organism evidence="1 2">
    <name type="scientific">Nitrospira japonica</name>
    <dbReference type="NCBI Taxonomy" id="1325564"/>
    <lineage>
        <taxon>Bacteria</taxon>
        <taxon>Pseudomonadati</taxon>
        <taxon>Nitrospirota</taxon>
        <taxon>Nitrospiria</taxon>
        <taxon>Nitrospirales</taxon>
        <taxon>Nitrospiraceae</taxon>
        <taxon>Nitrospira</taxon>
    </lineage>
</organism>
<sequence>MLTRRWASARTCSFISSALPILPPGWTYRLPQPKEHGNEHILERPSRDALPLVVQHGGSCPHRYGRRIRGTGLCGDLAYAVLLELV</sequence>
<dbReference type="AlphaFoldDB" id="A0A1W1I2M0"/>